<feature type="chain" id="PRO_5005893970" evidence="1">
    <location>
        <begin position="22"/>
        <end position="232"/>
    </location>
</feature>
<accession>A0A0N5BA15</accession>
<dbReference type="AlphaFoldDB" id="A0A0N5BA15"/>
<proteinExistence type="predicted"/>
<evidence type="ECO:0000256" key="1">
    <source>
        <dbReference type="SAM" id="SignalP"/>
    </source>
</evidence>
<organism evidence="3 4">
    <name type="scientific">Strongyloides papillosus</name>
    <name type="common">Intestinal threadworm</name>
    <dbReference type="NCBI Taxonomy" id="174720"/>
    <lineage>
        <taxon>Eukaryota</taxon>
        <taxon>Metazoa</taxon>
        <taxon>Ecdysozoa</taxon>
        <taxon>Nematoda</taxon>
        <taxon>Chromadorea</taxon>
        <taxon>Rhabditida</taxon>
        <taxon>Tylenchina</taxon>
        <taxon>Panagrolaimomorpha</taxon>
        <taxon>Strongyloidoidea</taxon>
        <taxon>Strongyloididae</taxon>
        <taxon>Strongyloides</taxon>
    </lineage>
</organism>
<evidence type="ECO:0000313" key="4">
    <source>
        <dbReference type="WBParaSite" id="SPAL_0000288400.1"/>
    </source>
</evidence>
<reference evidence="4" key="1">
    <citation type="submission" date="2017-02" db="UniProtKB">
        <authorList>
            <consortium name="WormBaseParasite"/>
        </authorList>
    </citation>
    <scope>IDENTIFICATION</scope>
</reference>
<feature type="domain" description="Galaxin-like repeats" evidence="2">
    <location>
        <begin position="47"/>
        <end position="165"/>
    </location>
</feature>
<dbReference type="WBParaSite" id="SPAL_0000288400.1">
    <property type="protein sequence ID" value="SPAL_0000288400.1"/>
    <property type="gene ID" value="SPAL_0000288400"/>
</dbReference>
<name>A0A0N5BA15_STREA</name>
<keyword evidence="1" id="KW-0732">Signal</keyword>
<dbReference type="PANTHER" id="PTHR34490">
    <property type="entry name" value="PROTEIN CBG12054-RELATED"/>
    <property type="match status" value="1"/>
</dbReference>
<feature type="signal peptide" evidence="1">
    <location>
        <begin position="1"/>
        <end position="21"/>
    </location>
</feature>
<protein>
    <submittedName>
        <fullName evidence="4">Galaxin-like</fullName>
    </submittedName>
</protein>
<dbReference type="Proteomes" id="UP000046392">
    <property type="component" value="Unplaced"/>
</dbReference>
<evidence type="ECO:0000259" key="2">
    <source>
        <dbReference type="Pfam" id="PF24748"/>
    </source>
</evidence>
<keyword evidence="3" id="KW-1185">Reference proteome</keyword>
<dbReference type="Pfam" id="PF24748">
    <property type="entry name" value="Galaxin_repeat"/>
    <property type="match status" value="1"/>
</dbReference>
<dbReference type="InterPro" id="IPR056601">
    <property type="entry name" value="Galaxin_dom"/>
</dbReference>
<dbReference type="InterPro" id="IPR055284">
    <property type="entry name" value="Galaxin-like"/>
</dbReference>
<sequence length="232" mass="25607">MNYNFIFSLTTVYIIVQLTECIFFQACCGNGICRTFDSPEAMYGLICCGDDIMNSVSHICCDGVVRERNVGAVYVERCCGNQTITNIQTCCNNNVFNIANGLCCGDKAFIYSPTTHCCENTLYENTNTTSACCGSSIYDGGKSQICCGKKIYNLTEYDSCCKNNATIPLYNPYNSKTQQCCSTPILIASTSKCCYLKTNSTYIPTIYNSTTQCCKYPYTKIGTIVNDTCLNI</sequence>
<evidence type="ECO:0000313" key="3">
    <source>
        <dbReference type="Proteomes" id="UP000046392"/>
    </source>
</evidence>